<dbReference type="InterPro" id="IPR010730">
    <property type="entry name" value="HET"/>
</dbReference>
<evidence type="ECO:0000313" key="3">
    <source>
        <dbReference type="Proteomes" id="UP001148614"/>
    </source>
</evidence>
<dbReference type="EMBL" id="JANPWZ010000057">
    <property type="protein sequence ID" value="KAJ3579804.1"/>
    <property type="molecule type" value="Genomic_DNA"/>
</dbReference>
<dbReference type="AlphaFoldDB" id="A0A9W8TRT7"/>
<sequence length="666" mass="73899">MSGVTSPKQDETQVLGQLFAGLLTGQSSCPLHEECSSSCSGRIEVRRYRVMPNGERRDEVDERAQLAAHEVTGGGPERTEPLVIDDDAPIFKHSPLARPASMIRLLKIKRGFLRADPVDCELVNFDINNAPPYGALSYCWGPPPDSIKFHCNNSVFHGRPSLERALKRLCAGFRPGQREEYIWADAICINQEDLVEKDAQIRLMGRIYSGAATVYVDLGDVEGQTVSIGGATLRFPAMGGMGVQDALTHSDDLEHPLHYMTAFQALTMPWFTRTWIIQELALAKNVKYMFCGNVFTQQHLDSMLSKESIVSHPERQRELMSSNAIMGGYMNYQKLQRIKLQTGKMDSLELIQLTRDFGVTNAEDKIFGLFALMSDPDREAIGSYSRATEQVYRRFAALQVRHGRTVLMLDSAGLQRRHGAVKNLPSWVPDWTAQGKSPKVISTLRPTPYSASGTAQAHVQFVGDITGSGGISVRCIVVDTIETIAHVHTAPLLPSGQPDFLVFHDKFRAAFDELVRQQKSAYRNSEEAFARVLLMDDMYTGRNAITTSSPITDLVMTYRSALAAWRERRSENDHGRKMDSIQTYQMQARTAAIGRGFATTRTGYIGLAPPCAQAGDLVVVVLGATVPYVLRKVQNGYILVGDAFIHGLMYGEALQRSLHPLDIVLI</sequence>
<comment type="caution">
    <text evidence="2">The sequence shown here is derived from an EMBL/GenBank/DDBJ whole genome shotgun (WGS) entry which is preliminary data.</text>
</comment>
<organism evidence="2 3">
    <name type="scientific">Xylaria arbuscula</name>
    <dbReference type="NCBI Taxonomy" id="114810"/>
    <lineage>
        <taxon>Eukaryota</taxon>
        <taxon>Fungi</taxon>
        <taxon>Dikarya</taxon>
        <taxon>Ascomycota</taxon>
        <taxon>Pezizomycotina</taxon>
        <taxon>Sordariomycetes</taxon>
        <taxon>Xylariomycetidae</taxon>
        <taxon>Xylariales</taxon>
        <taxon>Xylariaceae</taxon>
        <taxon>Xylaria</taxon>
    </lineage>
</organism>
<dbReference type="PANTHER" id="PTHR24148:SF73">
    <property type="entry name" value="HET DOMAIN PROTEIN (AFU_ORTHOLOGUE AFUA_8G01020)"/>
    <property type="match status" value="1"/>
</dbReference>
<accession>A0A9W8TRT7</accession>
<dbReference type="Pfam" id="PF06985">
    <property type="entry name" value="HET"/>
    <property type="match status" value="1"/>
</dbReference>
<reference evidence="2" key="1">
    <citation type="submission" date="2022-07" db="EMBL/GenBank/DDBJ databases">
        <title>Genome Sequence of Xylaria arbuscula.</title>
        <authorList>
            <person name="Buettner E."/>
        </authorList>
    </citation>
    <scope>NUCLEOTIDE SEQUENCE</scope>
    <source>
        <strain evidence="2">VT107</strain>
    </source>
</reference>
<feature type="domain" description="Heterokaryon incompatibility" evidence="1">
    <location>
        <begin position="133"/>
        <end position="279"/>
    </location>
</feature>
<protein>
    <recommendedName>
        <fullName evidence="1">Heterokaryon incompatibility domain-containing protein</fullName>
    </recommendedName>
</protein>
<dbReference type="Proteomes" id="UP001148614">
    <property type="component" value="Unassembled WGS sequence"/>
</dbReference>
<gene>
    <name evidence="2" type="ORF">NPX13_g763</name>
</gene>
<evidence type="ECO:0000259" key="1">
    <source>
        <dbReference type="Pfam" id="PF06985"/>
    </source>
</evidence>
<proteinExistence type="predicted"/>
<name>A0A9W8TRT7_9PEZI</name>
<keyword evidence="3" id="KW-1185">Reference proteome</keyword>
<dbReference type="PANTHER" id="PTHR24148">
    <property type="entry name" value="ANKYRIN REPEAT DOMAIN-CONTAINING PROTEIN 39 HOMOLOG-RELATED"/>
    <property type="match status" value="1"/>
</dbReference>
<dbReference type="Pfam" id="PF26639">
    <property type="entry name" value="Het-6_barrel"/>
    <property type="match status" value="1"/>
</dbReference>
<dbReference type="InterPro" id="IPR052895">
    <property type="entry name" value="HetReg/Transcr_Mod"/>
</dbReference>
<evidence type="ECO:0000313" key="2">
    <source>
        <dbReference type="EMBL" id="KAJ3579804.1"/>
    </source>
</evidence>
<dbReference type="VEuPathDB" id="FungiDB:F4678DRAFT_484473"/>